<keyword evidence="2" id="KW-1185">Reference proteome</keyword>
<proteinExistence type="predicted"/>
<evidence type="ECO:0000313" key="1">
    <source>
        <dbReference type="EMBL" id="OPA76730.1"/>
    </source>
</evidence>
<dbReference type="AlphaFoldDB" id="A0A1T2XA64"/>
<evidence type="ECO:0000313" key="2">
    <source>
        <dbReference type="Proteomes" id="UP000190188"/>
    </source>
</evidence>
<dbReference type="Proteomes" id="UP000190188">
    <property type="component" value="Unassembled WGS sequence"/>
</dbReference>
<name>A0A1T2XA64_9BACL</name>
<organism evidence="1 2">
    <name type="scientific">Paenibacillus selenitireducens</name>
    <dbReference type="NCBI Taxonomy" id="1324314"/>
    <lineage>
        <taxon>Bacteria</taxon>
        <taxon>Bacillati</taxon>
        <taxon>Bacillota</taxon>
        <taxon>Bacilli</taxon>
        <taxon>Bacillales</taxon>
        <taxon>Paenibacillaceae</taxon>
        <taxon>Paenibacillus</taxon>
    </lineage>
</organism>
<dbReference type="STRING" id="1324314.BVG16_16295"/>
<accession>A0A1T2XA64</accession>
<sequence length="108" mass="12196">MELGKRLIYDSQTGKILNGTFEEMAGSLQEGLRPLEIDFIDLPYGYAENNFRLASAYHIDVTKPKDAPIVERIVIDGYVPQVPTEADRIKELEDQLLMQENEKVGGIL</sequence>
<dbReference type="RefSeq" id="WP_078499748.1">
    <property type="nucleotide sequence ID" value="NZ_MSZX01000006.1"/>
</dbReference>
<protein>
    <submittedName>
        <fullName evidence="1">Uncharacterized protein</fullName>
    </submittedName>
</protein>
<dbReference type="OrthoDB" id="1757012at2"/>
<gene>
    <name evidence="1" type="ORF">BVG16_16295</name>
</gene>
<comment type="caution">
    <text evidence="1">The sequence shown here is derived from an EMBL/GenBank/DDBJ whole genome shotgun (WGS) entry which is preliminary data.</text>
</comment>
<reference evidence="1 2" key="1">
    <citation type="submission" date="2017-01" db="EMBL/GenBank/DDBJ databases">
        <title>Genome analysis of Paenibacillus selenitrireducens ES3-24.</title>
        <authorList>
            <person name="Xu D."/>
            <person name="Yao R."/>
            <person name="Zheng S."/>
        </authorList>
    </citation>
    <scope>NUCLEOTIDE SEQUENCE [LARGE SCALE GENOMIC DNA]</scope>
    <source>
        <strain evidence="1 2">ES3-24</strain>
    </source>
</reference>
<dbReference type="EMBL" id="MSZX01000006">
    <property type="protein sequence ID" value="OPA76730.1"/>
    <property type="molecule type" value="Genomic_DNA"/>
</dbReference>